<gene>
    <name evidence="1" type="ORF">MSP7336_04064</name>
</gene>
<proteinExistence type="predicted"/>
<name>A0A375Z3Q8_MYCSH</name>
<dbReference type="EMBL" id="UEGW01000001">
    <property type="protein sequence ID" value="SRX95791.1"/>
    <property type="molecule type" value="Genomic_DNA"/>
</dbReference>
<evidence type="ECO:0000313" key="2">
    <source>
        <dbReference type="Proteomes" id="UP000252015"/>
    </source>
</evidence>
<protein>
    <submittedName>
        <fullName evidence="1">Uncharacterized protein</fullName>
    </submittedName>
</protein>
<dbReference type="STRING" id="29313.BHQ16_20780"/>
<organism evidence="1 2">
    <name type="scientific">Mycobacterium shimoidei</name>
    <dbReference type="NCBI Taxonomy" id="29313"/>
    <lineage>
        <taxon>Bacteria</taxon>
        <taxon>Bacillati</taxon>
        <taxon>Actinomycetota</taxon>
        <taxon>Actinomycetes</taxon>
        <taxon>Mycobacteriales</taxon>
        <taxon>Mycobacteriaceae</taxon>
        <taxon>Mycobacterium</taxon>
    </lineage>
</organism>
<reference evidence="1 2" key="1">
    <citation type="submission" date="2018-05" db="EMBL/GenBank/DDBJ databases">
        <authorList>
            <consortium name="IHU Genomes"/>
        </authorList>
    </citation>
    <scope>NUCLEOTIDE SEQUENCE [LARGE SCALE GENOMIC DNA]</scope>
    <source>
        <strain evidence="1 2">P7336</strain>
    </source>
</reference>
<dbReference type="AlphaFoldDB" id="A0A375Z3Q8"/>
<keyword evidence="2" id="KW-1185">Reference proteome</keyword>
<accession>A0A375Z3Q8</accession>
<dbReference type="Proteomes" id="UP000252015">
    <property type="component" value="Unassembled WGS sequence"/>
</dbReference>
<sequence length="517" mass="56761">MLNLLQTQLSFFGAIDEAVRYAKQGNGENPDAVLRTVETLLPGTTGFGQAGWYRELEDFANRPSVRVFRSPVRFPTVSESLGYLQASTAEERMGRSIEWPGRDTGLAPAQLPERVADAYDPAHDPVLARSAYAAMVLAKIDNLGGTPPEIREIENLSAQIMTASVNFWRETPDRFDADSPLSDQTVQILLDQAERVDSRRSWHTLAAQVVDPKFADQSLPCFATLEDDNGQYCSTLYTDATDDDLSVNDIERIIDPRNWSLCCKFFCSVVAQQPPYAKRGWSRILEKIGPECDEWCLKTALLFYYGRDDNGGIFVNYDLDPNRQDDSGIVEVDNGYIWITPRQGSDPSEKGVRIRSSKQERVQGLSPTATAALGSLLGWGDAAHELLAGTARKLLAGKIPGTNLKPFQTTPPAGFEAQMDSGVASPPPAGAHATLPPNFGDTVDDVRTLVNDLINRTRDVTADAVSRWLDGMTRDDVKAITSTVGTQLQEFALKVYQTAENNVKPQVIPNDKDGANG</sequence>
<evidence type="ECO:0000313" key="1">
    <source>
        <dbReference type="EMBL" id="SRX95791.1"/>
    </source>
</evidence>